<dbReference type="PANTHER" id="PTHR34215">
    <property type="entry name" value="BLL0784 PROTEIN"/>
    <property type="match status" value="1"/>
</dbReference>
<dbReference type="SUPFAM" id="SSF64376">
    <property type="entry name" value="YlxR-like"/>
    <property type="match status" value="1"/>
</dbReference>
<name>A0A511HMZ4_9BACT</name>
<dbReference type="Pfam" id="PF04296">
    <property type="entry name" value="YlxR"/>
    <property type="match status" value="1"/>
</dbReference>
<evidence type="ECO:0000259" key="2">
    <source>
        <dbReference type="Pfam" id="PF04296"/>
    </source>
</evidence>
<comment type="caution">
    <text evidence="3">The sequence shown here is derived from an EMBL/GenBank/DDBJ whole genome shotgun (WGS) entry which is preliminary data.</text>
</comment>
<organism evidence="3 4">
    <name type="scientific">Myxococcus virescens</name>
    <dbReference type="NCBI Taxonomy" id="83456"/>
    <lineage>
        <taxon>Bacteria</taxon>
        <taxon>Pseudomonadati</taxon>
        <taxon>Myxococcota</taxon>
        <taxon>Myxococcia</taxon>
        <taxon>Myxococcales</taxon>
        <taxon>Cystobacterineae</taxon>
        <taxon>Myxococcaceae</taxon>
        <taxon>Myxococcus</taxon>
    </lineage>
</organism>
<proteinExistence type="predicted"/>
<dbReference type="RefSeq" id="WP_090492011.1">
    <property type="nucleotide sequence ID" value="NZ_CP183923.1"/>
</dbReference>
<evidence type="ECO:0000313" key="3">
    <source>
        <dbReference type="EMBL" id="GEL74950.1"/>
    </source>
</evidence>
<accession>A0A511HMZ4</accession>
<protein>
    <recommendedName>
        <fullName evidence="2">YlxR domain-containing protein</fullName>
    </recommendedName>
</protein>
<dbReference type="PANTHER" id="PTHR34215:SF1">
    <property type="entry name" value="YLXR DOMAIN-CONTAINING PROTEIN"/>
    <property type="match status" value="1"/>
</dbReference>
<feature type="region of interest" description="Disordered" evidence="1">
    <location>
        <begin position="84"/>
        <end position="111"/>
    </location>
</feature>
<dbReference type="Proteomes" id="UP000321224">
    <property type="component" value="Unassembled WGS sequence"/>
</dbReference>
<gene>
    <name evidence="3" type="ORF">MVI01_67340</name>
</gene>
<sequence>MRRPAGRPKPEVQNVGSGPVRTCVGCGSRRLQAELTRFVIGPGGAIEVDRKRRLPGRGAYLCGAGCLTAALKRKAFGRAFRGKAGQVDPSQLGQAWEQGDGERRGAGGSGC</sequence>
<dbReference type="EMBL" id="BJVY01000057">
    <property type="protein sequence ID" value="GEL74950.1"/>
    <property type="molecule type" value="Genomic_DNA"/>
</dbReference>
<dbReference type="InterPro" id="IPR035931">
    <property type="entry name" value="YlxR-like_sf"/>
</dbReference>
<dbReference type="AlphaFoldDB" id="A0A511HMZ4"/>
<evidence type="ECO:0000313" key="4">
    <source>
        <dbReference type="Proteomes" id="UP000321224"/>
    </source>
</evidence>
<feature type="domain" description="YlxR" evidence="2">
    <location>
        <begin position="21"/>
        <end position="83"/>
    </location>
</feature>
<dbReference type="Gene3D" id="3.30.1230.10">
    <property type="entry name" value="YlxR-like"/>
    <property type="match status" value="1"/>
</dbReference>
<dbReference type="InterPro" id="IPR007393">
    <property type="entry name" value="YlxR_dom"/>
</dbReference>
<evidence type="ECO:0000256" key="1">
    <source>
        <dbReference type="SAM" id="MobiDB-lite"/>
    </source>
</evidence>
<dbReference type="InterPro" id="IPR037465">
    <property type="entry name" value="YlxR"/>
</dbReference>
<reference evidence="3 4" key="1">
    <citation type="submission" date="2019-07" db="EMBL/GenBank/DDBJ databases">
        <title>Whole genome shotgun sequence of Myxococcus virescens NBRC 100334.</title>
        <authorList>
            <person name="Hosoyama A."/>
            <person name="Uohara A."/>
            <person name="Ohji S."/>
            <person name="Ichikawa N."/>
        </authorList>
    </citation>
    <scope>NUCLEOTIDE SEQUENCE [LARGE SCALE GENOMIC DNA]</scope>
    <source>
        <strain evidence="3 4">NBRC 100334</strain>
    </source>
</reference>
<dbReference type="CDD" id="cd00279">
    <property type="entry name" value="YlxR"/>
    <property type="match status" value="1"/>
</dbReference>